<protein>
    <submittedName>
        <fullName evidence="3">Btz domain-containing protein</fullName>
    </submittedName>
</protein>
<organism evidence="2 3">
    <name type="scientific">Setaria digitata</name>
    <dbReference type="NCBI Taxonomy" id="48799"/>
    <lineage>
        <taxon>Eukaryota</taxon>
        <taxon>Metazoa</taxon>
        <taxon>Ecdysozoa</taxon>
        <taxon>Nematoda</taxon>
        <taxon>Chromadorea</taxon>
        <taxon>Rhabditida</taxon>
        <taxon>Spirurina</taxon>
        <taxon>Spiruromorpha</taxon>
        <taxon>Filarioidea</taxon>
        <taxon>Setariidae</taxon>
        <taxon>Setaria</taxon>
    </lineage>
</organism>
<dbReference type="AlphaFoldDB" id="A0A915PW99"/>
<proteinExistence type="predicted"/>
<sequence>MGSKGRSSGTGREEKSRRSLADSSGSRQERPRHKQSSSRRSNTPRKTATASSKVVSSKKPIHRSSPLRKSKPSPVNELDISALSQKEQQCKSGNRGRDGIQNRSERGQHRQFVGIMDRRGFWGSRNKMDYRRTPMNPLRRGIGGSDLVDQRAHYGRSGRQSYQRSTEQSKSTNDEEKPVMNLFDPCKVPTGRSYFTHDDRATKPVRISRSRYSASGDSGWQSLPVGWRNVRKTNLFVFTSLFGLATTVLYVNFPSNCCRRHILNLEIYYILLKLAAMNRFNYQCWVQLSFALQYVKLVAKFSLVDGPLVRRSDDVLHDDNSGPYHKKRSERNPADEMWKHDMFECEESESV</sequence>
<reference evidence="3" key="1">
    <citation type="submission" date="2022-11" db="UniProtKB">
        <authorList>
            <consortium name="WormBaseParasite"/>
        </authorList>
    </citation>
    <scope>IDENTIFICATION</scope>
</reference>
<feature type="region of interest" description="Disordered" evidence="1">
    <location>
        <begin position="153"/>
        <end position="182"/>
    </location>
</feature>
<feature type="compositionally biased region" description="Basic residues" evidence="1">
    <location>
        <begin position="59"/>
        <end position="71"/>
    </location>
</feature>
<feature type="compositionally biased region" description="Basic and acidic residues" evidence="1">
    <location>
        <begin position="11"/>
        <end position="20"/>
    </location>
</feature>
<feature type="region of interest" description="Disordered" evidence="1">
    <location>
        <begin position="1"/>
        <end position="110"/>
    </location>
</feature>
<feature type="compositionally biased region" description="Polar residues" evidence="1">
    <location>
        <begin position="158"/>
        <end position="171"/>
    </location>
</feature>
<feature type="compositionally biased region" description="Basic and acidic residues" evidence="1">
    <location>
        <begin position="95"/>
        <end position="108"/>
    </location>
</feature>
<evidence type="ECO:0000313" key="3">
    <source>
        <dbReference type="WBParaSite" id="sdigi.contig300.g7232.t1"/>
    </source>
</evidence>
<evidence type="ECO:0000256" key="1">
    <source>
        <dbReference type="SAM" id="MobiDB-lite"/>
    </source>
</evidence>
<dbReference type="Proteomes" id="UP000887581">
    <property type="component" value="Unplaced"/>
</dbReference>
<name>A0A915PW99_9BILA</name>
<feature type="compositionally biased region" description="Polar residues" evidence="1">
    <location>
        <begin position="1"/>
        <end position="10"/>
    </location>
</feature>
<feature type="compositionally biased region" description="Low complexity" evidence="1">
    <location>
        <begin position="46"/>
        <end position="58"/>
    </location>
</feature>
<keyword evidence="2" id="KW-1185">Reference proteome</keyword>
<feature type="compositionally biased region" description="Polar residues" evidence="1">
    <location>
        <begin position="82"/>
        <end position="92"/>
    </location>
</feature>
<accession>A0A915PW99</accession>
<evidence type="ECO:0000313" key="2">
    <source>
        <dbReference type="Proteomes" id="UP000887581"/>
    </source>
</evidence>
<dbReference type="WBParaSite" id="sdigi.contig300.g7232.t1">
    <property type="protein sequence ID" value="sdigi.contig300.g7232.t1"/>
    <property type="gene ID" value="sdigi.contig300.g7232"/>
</dbReference>